<evidence type="ECO:0000256" key="1">
    <source>
        <dbReference type="SAM" id="MobiDB-lite"/>
    </source>
</evidence>
<sequence>MAPPVQLSQIPTLSDLYKNGTLQRSTPDPTETPLPTPSATLNAKVSLIRTSITNLATTCIVNAANTSLLGGGGVDGAIHSAAGPSLLSECRLLNGCPTGSAKITSAHALPSSYIIHAVGPIYHRHRKAADKLRSCYRTSLELALEKGKEEGKNASIAFSCLSTGVYGYPSGEAAEVAGWEVRRFLEELEEDREKKGGLERVVFCIFEAKDERAYGEWLPKIFPPTPEDLSAKEEPAESESLPAKPAAGEAPAVSKDTSTGAPQAKKLKTSTEDLGKDDWEAVEKPNEATSDEAADMSEEGEKVEAVEFGGSDGEKVGKSIEEQKGESKADAVQSENMLAKDW</sequence>
<dbReference type="PANTHER" id="PTHR11106">
    <property type="entry name" value="GANGLIOSIDE INDUCED DIFFERENTIATION ASSOCIATED PROTEIN 2-RELATED"/>
    <property type="match status" value="1"/>
</dbReference>
<feature type="compositionally biased region" description="Acidic residues" evidence="1">
    <location>
        <begin position="289"/>
        <end position="298"/>
    </location>
</feature>
<feature type="region of interest" description="Disordered" evidence="1">
    <location>
        <begin position="219"/>
        <end position="342"/>
    </location>
</feature>
<dbReference type="Proteomes" id="UP000593566">
    <property type="component" value="Unassembled WGS sequence"/>
</dbReference>
<comment type="caution">
    <text evidence="3">The sequence shown here is derived from an EMBL/GenBank/DDBJ whole genome shotgun (WGS) entry which is preliminary data.</text>
</comment>
<evidence type="ECO:0000313" key="3">
    <source>
        <dbReference type="EMBL" id="KAF6220442.1"/>
    </source>
</evidence>
<evidence type="ECO:0000313" key="4">
    <source>
        <dbReference type="Proteomes" id="UP000593566"/>
    </source>
</evidence>
<feature type="compositionally biased region" description="Basic and acidic residues" evidence="1">
    <location>
        <begin position="312"/>
        <end position="329"/>
    </location>
</feature>
<dbReference type="PANTHER" id="PTHR11106:SF27">
    <property type="entry name" value="MACRO DOMAIN-CONTAINING PROTEIN"/>
    <property type="match status" value="1"/>
</dbReference>
<dbReference type="InterPro" id="IPR043472">
    <property type="entry name" value="Macro_dom-like"/>
</dbReference>
<dbReference type="SMART" id="SM00506">
    <property type="entry name" value="A1pp"/>
    <property type="match status" value="1"/>
</dbReference>
<dbReference type="SUPFAM" id="SSF52949">
    <property type="entry name" value="Macro domain-like"/>
    <property type="match status" value="1"/>
</dbReference>
<dbReference type="CDD" id="cd02908">
    <property type="entry name" value="Macro_OAADPr_deacetylase"/>
    <property type="match status" value="1"/>
</dbReference>
<dbReference type="Gene3D" id="3.40.220.10">
    <property type="entry name" value="Leucine Aminopeptidase, subunit E, domain 1"/>
    <property type="match status" value="1"/>
</dbReference>
<evidence type="ECO:0000259" key="2">
    <source>
        <dbReference type="PROSITE" id="PS51154"/>
    </source>
</evidence>
<keyword evidence="4" id="KW-1185">Reference proteome</keyword>
<feature type="compositionally biased region" description="Basic and acidic residues" evidence="1">
    <location>
        <begin position="269"/>
        <end position="286"/>
    </location>
</feature>
<dbReference type="Pfam" id="PF01661">
    <property type="entry name" value="Macro"/>
    <property type="match status" value="1"/>
</dbReference>
<gene>
    <name evidence="3" type="ORF">HO133_002874</name>
</gene>
<dbReference type="EMBL" id="JACCJB010000016">
    <property type="protein sequence ID" value="KAF6220442.1"/>
    <property type="molecule type" value="Genomic_DNA"/>
</dbReference>
<feature type="domain" description="Macro" evidence="2">
    <location>
        <begin position="32"/>
        <end position="222"/>
    </location>
</feature>
<dbReference type="InterPro" id="IPR002589">
    <property type="entry name" value="Macro_dom"/>
</dbReference>
<dbReference type="GeneID" id="59331286"/>
<protein>
    <recommendedName>
        <fullName evidence="2">Macro domain-containing protein</fullName>
    </recommendedName>
</protein>
<proteinExistence type="predicted"/>
<reference evidence="3 4" key="1">
    <citation type="journal article" date="2020" name="Genomics">
        <title>Complete, high-quality genomes from long-read metagenomic sequencing of two wolf lichen thalli reveals enigmatic genome architecture.</title>
        <authorList>
            <person name="McKenzie S.K."/>
            <person name="Walston R.F."/>
            <person name="Allen J.L."/>
        </authorList>
    </citation>
    <scope>NUCLEOTIDE SEQUENCE [LARGE SCALE GENOMIC DNA]</scope>
    <source>
        <strain evidence="3">WasteWater1</strain>
    </source>
</reference>
<dbReference type="AlphaFoldDB" id="A0A8H6CBH1"/>
<accession>A0A8H6CBH1</accession>
<name>A0A8H6CBH1_9LECA</name>
<organism evidence="3 4">
    <name type="scientific">Letharia lupina</name>
    <dbReference type="NCBI Taxonomy" id="560253"/>
    <lineage>
        <taxon>Eukaryota</taxon>
        <taxon>Fungi</taxon>
        <taxon>Dikarya</taxon>
        <taxon>Ascomycota</taxon>
        <taxon>Pezizomycotina</taxon>
        <taxon>Lecanoromycetes</taxon>
        <taxon>OSLEUM clade</taxon>
        <taxon>Lecanoromycetidae</taxon>
        <taxon>Lecanorales</taxon>
        <taxon>Lecanorineae</taxon>
        <taxon>Parmeliaceae</taxon>
        <taxon>Letharia</taxon>
    </lineage>
</organism>
<dbReference type="RefSeq" id="XP_037149877.1">
    <property type="nucleotide sequence ID" value="XM_037293799.1"/>
</dbReference>
<dbReference type="PROSITE" id="PS51154">
    <property type="entry name" value="MACRO"/>
    <property type="match status" value="1"/>
</dbReference>
<feature type="region of interest" description="Disordered" evidence="1">
    <location>
        <begin position="19"/>
        <end position="38"/>
    </location>
</feature>